<dbReference type="Pfam" id="PF03140">
    <property type="entry name" value="DUF247"/>
    <property type="match status" value="1"/>
</dbReference>
<dbReference type="Proteomes" id="UP000008022">
    <property type="component" value="Unassembled WGS sequence"/>
</dbReference>
<dbReference type="HOGENOM" id="CLU_020188_0_4_1"/>
<evidence type="ECO:0000313" key="2">
    <source>
        <dbReference type="EnsemblPlants" id="ORUFI01G14680.1"/>
    </source>
</evidence>
<reference evidence="2" key="2">
    <citation type="submission" date="2015-06" db="UniProtKB">
        <authorList>
            <consortium name="EnsemblPlants"/>
        </authorList>
    </citation>
    <scope>IDENTIFICATION</scope>
</reference>
<reference evidence="3" key="1">
    <citation type="submission" date="2013-06" db="EMBL/GenBank/DDBJ databases">
        <authorList>
            <person name="Zhao Q."/>
        </authorList>
    </citation>
    <scope>NUCLEOTIDE SEQUENCE</scope>
    <source>
        <strain evidence="3">cv. W1943</strain>
    </source>
</reference>
<dbReference type="Gramene" id="ORUFI01G14680.1">
    <property type="protein sequence ID" value="ORUFI01G14680.1"/>
    <property type="gene ID" value="ORUFI01G14680"/>
</dbReference>
<keyword evidence="3" id="KW-1185">Reference proteome</keyword>
<name>A0A0E0MVH9_ORYRU</name>
<keyword evidence="1" id="KW-0472">Membrane</keyword>
<keyword evidence="1" id="KW-1133">Transmembrane helix</keyword>
<dbReference type="PANTHER" id="PTHR31170">
    <property type="entry name" value="BNAC04G53230D PROTEIN"/>
    <property type="match status" value="1"/>
</dbReference>
<dbReference type="AlphaFoldDB" id="A0A0E0MVH9"/>
<keyword evidence="1" id="KW-0812">Transmembrane</keyword>
<protein>
    <submittedName>
        <fullName evidence="2">Uncharacterized protein</fullName>
    </submittedName>
</protein>
<sequence>MSLSKKVCQQSRILERIAQLNWPIMPRGASTRDVCIDINHGLSNISTTLSLNRKCSVYRIPAHVRELDKAYYEPRMVSIGPYHRKEKHLQAMEEHKWRYLRDFLSRGLVNETADHRMRRYTDMIRRLEPEVRECYFESTDLDSTEFVAMLLLDASFIIEFFVKWFSGEDDPLFSVSWSLPLLLNDMLMLENQIPFFVIERLYDISTFDPDRPEDAQPKPSLIGIITDYLRGIEDAEVRHDRENVHHMLHLYHCCFVQPLELPRNANEEGGNANNIGNPFLFLPKMIPCATQLREFGVHIKKNKHARSMFDISFRNGTLEIPRVAIEEMTRSRYMNLIAFEQCHDNGKYLTSYAVFMAYLINTAQDAILLQRYDVIDNKLANEEEAAKFFSQLHACSYINYDEHYLAPVFRDINTYCRRWWPKRRARLCHDYFASPWAVISFLAALIFMGFSIFKIVVMILSVFFHFHERNRTMKWVSNRLVVYLDALSVISNGLGVFSGEVDVQTIRRSYRMLRLKSNTCGGEDFIWHTRVIVCRS</sequence>
<dbReference type="EnsemblPlants" id="ORUFI01G14680.1">
    <property type="protein sequence ID" value="ORUFI01G14680.1"/>
    <property type="gene ID" value="ORUFI01G14680"/>
</dbReference>
<proteinExistence type="predicted"/>
<organism evidence="2 3">
    <name type="scientific">Oryza rufipogon</name>
    <name type="common">Brownbeard rice</name>
    <name type="synonym">Asian wild rice</name>
    <dbReference type="NCBI Taxonomy" id="4529"/>
    <lineage>
        <taxon>Eukaryota</taxon>
        <taxon>Viridiplantae</taxon>
        <taxon>Streptophyta</taxon>
        <taxon>Embryophyta</taxon>
        <taxon>Tracheophyta</taxon>
        <taxon>Spermatophyta</taxon>
        <taxon>Magnoliopsida</taxon>
        <taxon>Liliopsida</taxon>
        <taxon>Poales</taxon>
        <taxon>Poaceae</taxon>
        <taxon>BOP clade</taxon>
        <taxon>Oryzoideae</taxon>
        <taxon>Oryzeae</taxon>
        <taxon>Oryzinae</taxon>
        <taxon>Oryza</taxon>
    </lineage>
</organism>
<dbReference type="eggNOG" id="ENOG502RY48">
    <property type="taxonomic scope" value="Eukaryota"/>
</dbReference>
<accession>A0A0E0MVH9</accession>
<feature type="transmembrane region" description="Helical" evidence="1">
    <location>
        <begin position="436"/>
        <end position="464"/>
    </location>
</feature>
<dbReference type="InterPro" id="IPR004158">
    <property type="entry name" value="DUF247_pln"/>
</dbReference>
<dbReference type="PANTHER" id="PTHR31170:SF25">
    <property type="entry name" value="BNAA09G04570D PROTEIN"/>
    <property type="match status" value="1"/>
</dbReference>
<dbReference type="OMA" id="RDINTYC"/>
<evidence type="ECO:0000256" key="1">
    <source>
        <dbReference type="SAM" id="Phobius"/>
    </source>
</evidence>
<evidence type="ECO:0000313" key="3">
    <source>
        <dbReference type="Proteomes" id="UP000008022"/>
    </source>
</evidence>
<dbReference type="STRING" id="4529.A0A0E0MVH9"/>